<dbReference type="InterPro" id="IPR009631">
    <property type="entry name" value="CGLD27-like"/>
</dbReference>
<evidence type="ECO:0008006" key="5">
    <source>
        <dbReference type="Google" id="ProtNLM"/>
    </source>
</evidence>
<dbReference type="PANTHER" id="PTHR34214:SF1">
    <property type="entry name" value="DUF1230 FAMILY PROTEIN"/>
    <property type="match status" value="1"/>
</dbReference>
<dbReference type="EMBL" id="FNXT01001188">
    <property type="protein sequence ID" value="SZX73366.1"/>
    <property type="molecule type" value="Genomic_DNA"/>
</dbReference>
<evidence type="ECO:0000313" key="3">
    <source>
        <dbReference type="EMBL" id="SZX73366.1"/>
    </source>
</evidence>
<protein>
    <recommendedName>
        <fullName evidence="5">DUF1230 domain-containing protein</fullName>
    </recommendedName>
</protein>
<feature type="transmembrane region" description="Helical" evidence="1">
    <location>
        <begin position="93"/>
        <end position="113"/>
    </location>
</feature>
<name>A0A383W9J4_TETOB</name>
<sequence length="290" mass="31175">MAQALRQQAASSCSGVRSSVQRGLPLLAPRSAAWRLSKTTCAAIKGGAEDDLLMASGCPVPCDQQPIQELKQLQEMFLFDWATMPVPSFAGKLAAAWLGFFLLLGLPVSAVTFDLHKELLQCLTAASAGSSFIVTVLVWRLYLGWQHVGDRLISATVEYEETGWYDGQVWVKTPQVLMRDRLMSNYTVKPALARLKRTLLGLGGSLAAAMVLLATVPPPAVNSATYYAAYDGSSYSSSSSIAAAGQGSSSYDESVSKYEPWALEDAAAAADADGDADAPRYDMRTHMMMQ</sequence>
<proteinExistence type="predicted"/>
<feature type="transmembrane region" description="Helical" evidence="1">
    <location>
        <begin position="199"/>
        <end position="216"/>
    </location>
</feature>
<evidence type="ECO:0000313" key="2">
    <source>
        <dbReference type="EMBL" id="SZX72010.1"/>
    </source>
</evidence>
<keyword evidence="1" id="KW-0472">Membrane</keyword>
<gene>
    <name evidence="2" type="ORF">BQ4739_LOCUS12109</name>
    <name evidence="3" type="ORF">BQ4739_LOCUS13468</name>
</gene>
<accession>A0A383W9J4</accession>
<dbReference type="STRING" id="3088.A0A383W9J4"/>
<dbReference type="Pfam" id="PF06799">
    <property type="entry name" value="CGLD27-like"/>
    <property type="match status" value="1"/>
</dbReference>
<keyword evidence="4" id="KW-1185">Reference proteome</keyword>
<keyword evidence="1" id="KW-0812">Transmembrane</keyword>
<reference evidence="3 4" key="1">
    <citation type="submission" date="2016-10" db="EMBL/GenBank/DDBJ databases">
        <authorList>
            <person name="Cai Z."/>
        </authorList>
    </citation>
    <scope>NUCLEOTIDE SEQUENCE [LARGE SCALE GENOMIC DNA]</scope>
</reference>
<keyword evidence="1" id="KW-1133">Transmembrane helix</keyword>
<dbReference type="PANTHER" id="PTHR34214">
    <property type="match status" value="1"/>
</dbReference>
<organism evidence="3 4">
    <name type="scientific">Tetradesmus obliquus</name>
    <name type="common">Green alga</name>
    <name type="synonym">Acutodesmus obliquus</name>
    <dbReference type="NCBI Taxonomy" id="3088"/>
    <lineage>
        <taxon>Eukaryota</taxon>
        <taxon>Viridiplantae</taxon>
        <taxon>Chlorophyta</taxon>
        <taxon>core chlorophytes</taxon>
        <taxon>Chlorophyceae</taxon>
        <taxon>CS clade</taxon>
        <taxon>Sphaeropleales</taxon>
        <taxon>Scenedesmaceae</taxon>
        <taxon>Tetradesmus</taxon>
    </lineage>
</organism>
<feature type="transmembrane region" description="Helical" evidence="1">
    <location>
        <begin position="125"/>
        <end position="143"/>
    </location>
</feature>
<evidence type="ECO:0000313" key="4">
    <source>
        <dbReference type="Proteomes" id="UP000256970"/>
    </source>
</evidence>
<dbReference type="EMBL" id="FNXT01001094">
    <property type="protein sequence ID" value="SZX72010.1"/>
    <property type="molecule type" value="Genomic_DNA"/>
</dbReference>
<dbReference type="Proteomes" id="UP000256970">
    <property type="component" value="Unassembled WGS sequence"/>
</dbReference>
<evidence type="ECO:0000256" key="1">
    <source>
        <dbReference type="SAM" id="Phobius"/>
    </source>
</evidence>
<dbReference type="AlphaFoldDB" id="A0A383W9J4"/>